<keyword evidence="1" id="KW-0808">Transferase</keyword>
<evidence type="ECO:0000256" key="2">
    <source>
        <dbReference type="ARBA" id="ARBA00023315"/>
    </source>
</evidence>
<evidence type="ECO:0000256" key="3">
    <source>
        <dbReference type="ARBA" id="ARBA00039121"/>
    </source>
</evidence>
<proteinExistence type="evidence at protein level"/>
<comment type="catalytic activity">
    <reaction evidence="6">
        <text>N-terminal L-methionyl-L-phenylalanyl-[protein] + acetyl-CoA = N-terminal N(alpha)-acetyl-L-methionyl-L-phenylalanyl-[protein] + CoA + H(+)</text>
        <dbReference type="Rhea" id="RHEA:50528"/>
        <dbReference type="Rhea" id="RHEA-COMP:12715"/>
        <dbReference type="Rhea" id="RHEA-COMP:12716"/>
        <dbReference type="ChEBI" id="CHEBI:15378"/>
        <dbReference type="ChEBI" id="CHEBI:57287"/>
        <dbReference type="ChEBI" id="CHEBI:57288"/>
        <dbReference type="ChEBI" id="CHEBI:133382"/>
        <dbReference type="ChEBI" id="CHEBI:133383"/>
        <dbReference type="EC" id="2.3.1.258"/>
    </reaction>
</comment>
<dbReference type="InParanoid" id="Q20220"/>
<comment type="catalytic activity">
    <reaction evidence="4">
        <text>N-terminal L-methionyl-L-seryl-[protein] + acetyl-CoA = N-terminal N(alpha)-acetyl-L-methionyl-L-seryl-[protein] + CoA + H(+)</text>
        <dbReference type="Rhea" id="RHEA:50568"/>
        <dbReference type="Rhea" id="RHEA-COMP:12728"/>
        <dbReference type="Rhea" id="RHEA-COMP:12729"/>
        <dbReference type="ChEBI" id="CHEBI:15378"/>
        <dbReference type="ChEBI" id="CHEBI:57287"/>
        <dbReference type="ChEBI" id="CHEBI:57288"/>
        <dbReference type="ChEBI" id="CHEBI:133400"/>
        <dbReference type="ChEBI" id="CHEBI:133401"/>
        <dbReference type="EC" id="2.3.1.258"/>
    </reaction>
</comment>
<evidence type="ECO:0000256" key="5">
    <source>
        <dbReference type="ARBA" id="ARBA00048335"/>
    </source>
</evidence>
<gene>
    <name evidence="14" type="ORF">CELE_F40F4.7</name>
    <name evidence="14 16" type="ORF">F40F4.7</name>
</gene>
<comment type="catalytic activity">
    <reaction evidence="8">
        <text>N-terminal L-methionyl-L-valyl-[protein] + acetyl-CoA = N-terminal N(alpha)-acetyl-L-methionyl-L-valyl-[protein] + CoA + H(+)</text>
        <dbReference type="Rhea" id="RHEA:50572"/>
        <dbReference type="Rhea" id="RHEA-COMP:12730"/>
        <dbReference type="Rhea" id="RHEA-COMP:12731"/>
        <dbReference type="ChEBI" id="CHEBI:15378"/>
        <dbReference type="ChEBI" id="CHEBI:57287"/>
        <dbReference type="ChEBI" id="CHEBI:57288"/>
        <dbReference type="ChEBI" id="CHEBI:133402"/>
        <dbReference type="ChEBI" id="CHEBI:133403"/>
        <dbReference type="EC" id="2.3.1.258"/>
    </reaction>
</comment>
<dbReference type="InterPro" id="IPR051556">
    <property type="entry name" value="N-term/lysine_N-AcTrnsfr"/>
</dbReference>
<evidence type="ECO:0000259" key="13">
    <source>
        <dbReference type="PROSITE" id="PS51186"/>
    </source>
</evidence>
<evidence type="ECO:0000313" key="14">
    <source>
        <dbReference type="EMBL" id="CCD70147.1"/>
    </source>
</evidence>
<reference evidence="14 15" key="1">
    <citation type="journal article" date="1998" name="Science">
        <title>Genome sequence of the nematode C. elegans: a platform for investigating biology.</title>
        <authorList>
            <consortium name="The C. elegans sequencing consortium"/>
            <person name="Sulson J.E."/>
            <person name="Waterston R."/>
        </authorList>
    </citation>
    <scope>NUCLEOTIDE SEQUENCE [LARGE SCALE GENOMIC DNA]</scope>
    <source>
        <strain evidence="14 15">Bristol N2</strain>
    </source>
</reference>
<dbReference type="InterPro" id="IPR016181">
    <property type="entry name" value="Acyl_CoA_acyltransferase"/>
</dbReference>
<dbReference type="FunCoup" id="Q20220">
    <property type="interactions" value="2871"/>
</dbReference>
<organism evidence="14 15">
    <name type="scientific">Caenorhabditis elegans</name>
    <dbReference type="NCBI Taxonomy" id="6239"/>
    <lineage>
        <taxon>Eukaryota</taxon>
        <taxon>Metazoa</taxon>
        <taxon>Ecdysozoa</taxon>
        <taxon>Nematoda</taxon>
        <taxon>Chromadorea</taxon>
        <taxon>Rhabditida</taxon>
        <taxon>Rhabditina</taxon>
        <taxon>Rhabditomorpha</taxon>
        <taxon>Rhabditoidea</taxon>
        <taxon>Rhabditidae</taxon>
        <taxon>Peloderinae</taxon>
        <taxon>Caenorhabditis</taxon>
    </lineage>
</organism>
<evidence type="ECO:0000313" key="15">
    <source>
        <dbReference type="Proteomes" id="UP000001940"/>
    </source>
</evidence>
<dbReference type="EMBL" id="BX284606">
    <property type="protein sequence ID" value="CCD70147.1"/>
    <property type="molecule type" value="Genomic_DNA"/>
</dbReference>
<evidence type="ECO:0000256" key="10">
    <source>
        <dbReference type="ARBA" id="ARBA00049103"/>
    </source>
</evidence>
<dbReference type="SUPFAM" id="SSF55729">
    <property type="entry name" value="Acyl-CoA N-acyltransferases (Nat)"/>
    <property type="match status" value="1"/>
</dbReference>
<dbReference type="PRO" id="PR:Q20220"/>
<dbReference type="eggNOG" id="KOG3138">
    <property type="taxonomic scope" value="Eukaryota"/>
</dbReference>
<evidence type="ECO:0000256" key="7">
    <source>
        <dbReference type="ARBA" id="ARBA00048618"/>
    </source>
</evidence>
<dbReference type="GO" id="GO:0031415">
    <property type="term" value="C:NatA complex"/>
    <property type="evidence" value="ECO:0000318"/>
    <property type="project" value="GO_Central"/>
</dbReference>
<evidence type="ECO:0000256" key="6">
    <source>
        <dbReference type="ARBA" id="ARBA00048490"/>
    </source>
</evidence>
<evidence type="ECO:0000256" key="4">
    <source>
        <dbReference type="ARBA" id="ARBA00048251"/>
    </source>
</evidence>
<dbReference type="InterPro" id="IPR000182">
    <property type="entry name" value="GNAT_dom"/>
</dbReference>
<dbReference type="SMR" id="Q20220"/>
<dbReference type="AGR" id="WB:WBGene00018238"/>
<evidence type="ECO:0000256" key="8">
    <source>
        <dbReference type="ARBA" id="ARBA00048799"/>
    </source>
</evidence>
<sequence length="245" mass="27894">MNDQQTNNESDHTMSKSAKKRAKKQQQQKRASESNDEKNSPTKSDAENTEAVSTPEKVSDSVEPEKQDQVDQLVPLINKFDVNGKALKTIAGHGTVHLGEITPHNILQLKKLNEDVFPIAYNDKFYVEARYCGELGRLAYYNDVVVGAVCCRIDDISDEKSLYLMTLGTLAAYRQIGIGTILIDYALKLCNKMEEIKTMYLHVQVNNKNAVQFYEKHGFTNDGIIEDYYRISPRDAYLLIKRIRH</sequence>
<dbReference type="OMA" id="YYRISPR"/>
<dbReference type="PROSITE" id="PS51186">
    <property type="entry name" value="GNAT"/>
    <property type="match status" value="1"/>
</dbReference>
<comment type="catalytic activity">
    <reaction evidence="9">
        <text>N-terminal L-methionyl-L-alanyl-[protein] + acetyl-CoA = N-terminal N(alpha)-acetyl-L-methionyl-L-alanyl-[protein] + CoA + H(+)</text>
        <dbReference type="Rhea" id="RHEA:50564"/>
        <dbReference type="Rhea" id="RHEA-COMP:12726"/>
        <dbReference type="Rhea" id="RHEA-COMP:12727"/>
        <dbReference type="ChEBI" id="CHEBI:15378"/>
        <dbReference type="ChEBI" id="CHEBI:57287"/>
        <dbReference type="ChEBI" id="CHEBI:57288"/>
        <dbReference type="ChEBI" id="CHEBI:133398"/>
        <dbReference type="ChEBI" id="CHEBI:133399"/>
        <dbReference type="EC" id="2.3.1.258"/>
    </reaction>
</comment>
<dbReference type="PhylomeDB" id="Q20220"/>
<evidence type="ECO:0000256" key="12">
    <source>
        <dbReference type="SAM" id="MobiDB-lite"/>
    </source>
</evidence>
<evidence type="ECO:0000256" key="11">
    <source>
        <dbReference type="ARBA" id="ARBA00049454"/>
    </source>
</evidence>
<dbReference type="STRING" id="6239.F40F4.7.1"/>
<evidence type="ECO:0007829" key="17">
    <source>
        <dbReference type="PeptideAtlas" id="Q20220"/>
    </source>
</evidence>
<keyword evidence="2" id="KW-0012">Acyltransferase</keyword>
<feature type="compositionally biased region" description="Basic and acidic residues" evidence="12">
    <location>
        <begin position="57"/>
        <end position="69"/>
    </location>
</feature>
<feature type="compositionally biased region" description="Basic residues" evidence="12">
    <location>
        <begin position="17"/>
        <end position="27"/>
    </location>
</feature>
<dbReference type="GO" id="GO:0007064">
    <property type="term" value="P:mitotic sister chromatid cohesion"/>
    <property type="evidence" value="ECO:0000318"/>
    <property type="project" value="GO_Central"/>
</dbReference>
<evidence type="ECO:0000313" key="16">
    <source>
        <dbReference type="WormBase" id="F40F4.7"/>
    </source>
</evidence>
<dbReference type="WormBase" id="F40F4.7">
    <property type="protein sequence ID" value="CE28316"/>
    <property type="gene ID" value="WBGene00018238"/>
</dbReference>
<dbReference type="FunFam" id="3.40.630.30:FF:000006">
    <property type="entry name" value="Putative n-alpha-acetyltransferase 50"/>
    <property type="match status" value="1"/>
</dbReference>
<dbReference type="Proteomes" id="UP000001940">
    <property type="component" value="Chromosome X"/>
</dbReference>
<dbReference type="CDD" id="cd04301">
    <property type="entry name" value="NAT_SF"/>
    <property type="match status" value="1"/>
</dbReference>
<keyword evidence="15" id="KW-1185">Reference proteome</keyword>
<comment type="catalytic activity">
    <reaction evidence="11">
        <text>N-terminal L-methionyl-L-threonyl-[protein] + acetyl-CoA = N-terminal N(alpha)-acetyl-L-methionyl-L-threonyl-[protein] + CoA + H(+)</text>
        <dbReference type="Rhea" id="RHEA:50576"/>
        <dbReference type="Rhea" id="RHEA-COMP:12732"/>
        <dbReference type="Rhea" id="RHEA-COMP:12733"/>
        <dbReference type="ChEBI" id="CHEBI:15378"/>
        <dbReference type="ChEBI" id="CHEBI:57287"/>
        <dbReference type="ChEBI" id="CHEBI:57288"/>
        <dbReference type="ChEBI" id="CHEBI:133404"/>
        <dbReference type="ChEBI" id="CHEBI:133405"/>
        <dbReference type="EC" id="2.3.1.258"/>
    </reaction>
</comment>
<feature type="domain" description="N-acetyltransferase" evidence="13">
    <location>
        <begin position="96"/>
        <end position="244"/>
    </location>
</feature>
<dbReference type="UCSC" id="F40F4.7">
    <property type="organism name" value="c. elegans"/>
</dbReference>
<evidence type="ECO:0000256" key="1">
    <source>
        <dbReference type="ARBA" id="ARBA00022679"/>
    </source>
</evidence>
<dbReference type="HOGENOM" id="CLU_013985_5_3_1"/>
<dbReference type="EC" id="2.3.1.258" evidence="3"/>
<comment type="catalytic activity">
    <reaction evidence="7">
        <text>N-terminal L-methionyl-L-lysyl-[protein] + acetyl-CoA = N-terminal N(alpha)-acetyl-L-methionyl-L-lysyl-[protein] + CoA + H(+)</text>
        <dbReference type="Rhea" id="RHEA:50580"/>
        <dbReference type="Rhea" id="RHEA-COMP:12734"/>
        <dbReference type="Rhea" id="RHEA-COMP:12735"/>
        <dbReference type="ChEBI" id="CHEBI:15378"/>
        <dbReference type="ChEBI" id="CHEBI:57287"/>
        <dbReference type="ChEBI" id="CHEBI:57288"/>
        <dbReference type="ChEBI" id="CHEBI:133406"/>
        <dbReference type="ChEBI" id="CHEBI:133407"/>
        <dbReference type="EC" id="2.3.1.258"/>
    </reaction>
</comment>
<dbReference type="PeptideAtlas" id="Q20220"/>
<dbReference type="PaxDb" id="6239-F40F4.7"/>
<comment type="catalytic activity">
    <reaction evidence="5">
        <text>N-terminal L-methionyl-L-tyrosyl-[protein] + acetyl-CoA = N-terminal N(alpha)-acetyl-L-methionyl-L-tyrosyl-[protein] + CoA + H(+)</text>
        <dbReference type="Rhea" id="RHEA:50532"/>
        <dbReference type="Rhea" id="RHEA-COMP:12717"/>
        <dbReference type="Rhea" id="RHEA-COMP:12718"/>
        <dbReference type="ChEBI" id="CHEBI:15378"/>
        <dbReference type="ChEBI" id="CHEBI:57287"/>
        <dbReference type="ChEBI" id="CHEBI:57288"/>
        <dbReference type="ChEBI" id="CHEBI:133384"/>
        <dbReference type="ChEBI" id="CHEBI:133385"/>
        <dbReference type="EC" id="2.3.1.258"/>
    </reaction>
</comment>
<accession>Q20220</accession>
<comment type="catalytic activity">
    <reaction evidence="10">
        <text>N-terminal L-methionyl-L-leucyl-[protein] + acetyl-CoA = N-terminal N(alpha)-acetyl-L-methionyl-L-leucyl-[protein] + CoA + H(+)</text>
        <dbReference type="Rhea" id="RHEA:50520"/>
        <dbReference type="Rhea" id="RHEA-COMP:12711"/>
        <dbReference type="Rhea" id="RHEA-COMP:12712"/>
        <dbReference type="ChEBI" id="CHEBI:15378"/>
        <dbReference type="ChEBI" id="CHEBI:57287"/>
        <dbReference type="ChEBI" id="CHEBI:57288"/>
        <dbReference type="ChEBI" id="CHEBI:133377"/>
        <dbReference type="ChEBI" id="CHEBI:133378"/>
        <dbReference type="EC" id="2.3.1.258"/>
    </reaction>
</comment>
<name>Q20220_CAEEL</name>
<dbReference type="PANTHER" id="PTHR42919">
    <property type="entry name" value="N-ALPHA-ACETYLTRANSFERASE"/>
    <property type="match status" value="1"/>
</dbReference>
<dbReference type="Bgee" id="WBGene00018238">
    <property type="expression patterns" value="Expressed in embryo and 4 other cell types or tissues"/>
</dbReference>
<dbReference type="Pfam" id="PF00583">
    <property type="entry name" value="Acetyltransf_1"/>
    <property type="match status" value="1"/>
</dbReference>
<protein>
    <recommendedName>
        <fullName evidence="3">N-terminal methionine N(alpha)-acetyltransferase NatE</fullName>
        <ecNumber evidence="3">2.3.1.258</ecNumber>
    </recommendedName>
</protein>
<feature type="compositionally biased region" description="Basic and acidic residues" evidence="12">
    <location>
        <begin position="30"/>
        <end position="46"/>
    </location>
</feature>
<dbReference type="PANTHER" id="PTHR42919:SF8">
    <property type="entry name" value="N-ALPHA-ACETYLTRANSFERASE 50"/>
    <property type="match status" value="1"/>
</dbReference>
<dbReference type="OrthoDB" id="47374at2759"/>
<dbReference type="GO" id="GO:0120518">
    <property type="term" value="F:protein N-terminal-methionine acetyltransferase activity"/>
    <property type="evidence" value="ECO:0007669"/>
    <property type="project" value="UniProtKB-EC"/>
</dbReference>
<evidence type="ECO:0000256" key="9">
    <source>
        <dbReference type="ARBA" id="ARBA00049002"/>
    </source>
</evidence>
<dbReference type="Gene3D" id="3.40.630.30">
    <property type="match status" value="1"/>
</dbReference>
<feature type="region of interest" description="Disordered" evidence="12">
    <location>
        <begin position="1"/>
        <end position="70"/>
    </location>
</feature>
<keyword evidence="17" id="KW-1267">Proteomics identification</keyword>
<dbReference type="AlphaFoldDB" id="Q20220"/>